<feature type="transmembrane region" description="Helical" evidence="1">
    <location>
        <begin position="38"/>
        <end position="62"/>
    </location>
</feature>
<reference evidence="3" key="1">
    <citation type="submission" date="2023-01" db="EMBL/GenBank/DDBJ databases">
        <title>Key to firefly adult light organ development and bioluminescence: homeobox transcription factors regulate luciferase expression and transportation to peroxisome.</title>
        <authorList>
            <person name="Fu X."/>
        </authorList>
    </citation>
    <scope>NUCLEOTIDE SEQUENCE [LARGE SCALE GENOMIC DNA]</scope>
</reference>
<dbReference type="AlphaFoldDB" id="A0AAN7SD68"/>
<keyword evidence="1" id="KW-1133">Transmembrane helix</keyword>
<dbReference type="EMBL" id="JARPUR010000001">
    <property type="protein sequence ID" value="KAK4885991.1"/>
    <property type="molecule type" value="Genomic_DNA"/>
</dbReference>
<dbReference type="Proteomes" id="UP001353858">
    <property type="component" value="Unassembled WGS sequence"/>
</dbReference>
<gene>
    <name evidence="2" type="ORF">RN001_002262</name>
</gene>
<sequence>MTERKLVARKSQMFLHSVIPVVNTHEELIRQKFKRGKFTFTVTGVLKIIGNVLLLISILLFVTNSKCKDAPSWFPYLLPYGLGVHLLVTLLLYLIFSLGLITKNPGPWITLILGLCSSGVFIISCGALFLLYRFKEDENESMPQQQPIDPRKSVFA</sequence>
<proteinExistence type="predicted"/>
<comment type="caution">
    <text evidence="2">The sequence shown here is derived from an EMBL/GenBank/DDBJ whole genome shotgun (WGS) entry which is preliminary data.</text>
</comment>
<protein>
    <submittedName>
        <fullName evidence="2">Uncharacterized protein</fullName>
    </submittedName>
</protein>
<keyword evidence="3" id="KW-1185">Reference proteome</keyword>
<organism evidence="2 3">
    <name type="scientific">Aquatica leii</name>
    <dbReference type="NCBI Taxonomy" id="1421715"/>
    <lineage>
        <taxon>Eukaryota</taxon>
        <taxon>Metazoa</taxon>
        <taxon>Ecdysozoa</taxon>
        <taxon>Arthropoda</taxon>
        <taxon>Hexapoda</taxon>
        <taxon>Insecta</taxon>
        <taxon>Pterygota</taxon>
        <taxon>Neoptera</taxon>
        <taxon>Endopterygota</taxon>
        <taxon>Coleoptera</taxon>
        <taxon>Polyphaga</taxon>
        <taxon>Elateriformia</taxon>
        <taxon>Elateroidea</taxon>
        <taxon>Lampyridae</taxon>
        <taxon>Luciolinae</taxon>
        <taxon>Aquatica</taxon>
    </lineage>
</organism>
<accession>A0AAN7SD68</accession>
<evidence type="ECO:0000313" key="2">
    <source>
        <dbReference type="EMBL" id="KAK4885991.1"/>
    </source>
</evidence>
<evidence type="ECO:0000313" key="3">
    <source>
        <dbReference type="Proteomes" id="UP001353858"/>
    </source>
</evidence>
<feature type="transmembrane region" description="Helical" evidence="1">
    <location>
        <begin position="82"/>
        <end position="101"/>
    </location>
</feature>
<name>A0AAN7SD68_9COLE</name>
<keyword evidence="1" id="KW-0812">Transmembrane</keyword>
<evidence type="ECO:0000256" key="1">
    <source>
        <dbReference type="SAM" id="Phobius"/>
    </source>
</evidence>
<feature type="transmembrane region" description="Helical" evidence="1">
    <location>
        <begin position="108"/>
        <end position="132"/>
    </location>
</feature>
<keyword evidence="1" id="KW-0472">Membrane</keyword>